<dbReference type="EMBL" id="QUMO01000001">
    <property type="protein sequence ID" value="REF89593.1"/>
    <property type="molecule type" value="Genomic_DNA"/>
</dbReference>
<keyword evidence="3" id="KW-1185">Reference proteome</keyword>
<protein>
    <submittedName>
        <fullName evidence="2">Uncharacterized protein DUF930</fullName>
    </submittedName>
</protein>
<dbReference type="InterPro" id="IPR009273">
    <property type="entry name" value="DUF930"/>
</dbReference>
<evidence type="ECO:0000313" key="3">
    <source>
        <dbReference type="Proteomes" id="UP000256900"/>
    </source>
</evidence>
<dbReference type="RefSeq" id="WP_245411147.1">
    <property type="nucleotide sequence ID" value="NZ_CP025086.1"/>
</dbReference>
<organism evidence="2 3">
    <name type="scientific">Methylovirgula ligni</name>
    <dbReference type="NCBI Taxonomy" id="569860"/>
    <lineage>
        <taxon>Bacteria</taxon>
        <taxon>Pseudomonadati</taxon>
        <taxon>Pseudomonadota</taxon>
        <taxon>Alphaproteobacteria</taxon>
        <taxon>Hyphomicrobiales</taxon>
        <taxon>Beijerinckiaceae</taxon>
        <taxon>Methylovirgula</taxon>
    </lineage>
</organism>
<feature type="chain" id="PRO_5017747105" evidence="1">
    <location>
        <begin position="25"/>
        <end position="134"/>
    </location>
</feature>
<gene>
    <name evidence="2" type="ORF">DES32_0819</name>
</gene>
<dbReference type="Pfam" id="PF06059">
    <property type="entry name" value="DUF930"/>
    <property type="match status" value="1"/>
</dbReference>
<accession>A0A3D9Z353</accession>
<dbReference type="AlphaFoldDB" id="A0A3D9Z353"/>
<feature type="signal peptide" evidence="1">
    <location>
        <begin position="1"/>
        <end position="24"/>
    </location>
</feature>
<name>A0A3D9Z353_9HYPH</name>
<evidence type="ECO:0000256" key="1">
    <source>
        <dbReference type="SAM" id="SignalP"/>
    </source>
</evidence>
<reference evidence="2 3" key="1">
    <citation type="submission" date="2018-08" db="EMBL/GenBank/DDBJ databases">
        <title>Genomic Encyclopedia of Type Strains, Phase IV (KMG-IV): sequencing the most valuable type-strain genomes for metagenomic binning, comparative biology and taxonomic classification.</title>
        <authorList>
            <person name="Goeker M."/>
        </authorList>
    </citation>
    <scope>NUCLEOTIDE SEQUENCE [LARGE SCALE GENOMIC DNA]</scope>
    <source>
        <strain evidence="2 3">BW863</strain>
    </source>
</reference>
<proteinExistence type="predicted"/>
<sequence>MIWTTIRFVALIAVSAWMNSSAMALNDERLNRELLRLDPETRLEQTCDTEVMFQINRNQPRFEADKVIAYTFGDPTFGENSIAAPGGVFRSRGNWYHISYNCMTGPKHLDAHSLHYEIGPEIPKSLWTKYSLYN</sequence>
<comment type="caution">
    <text evidence="2">The sequence shown here is derived from an EMBL/GenBank/DDBJ whole genome shotgun (WGS) entry which is preliminary data.</text>
</comment>
<keyword evidence="1" id="KW-0732">Signal</keyword>
<evidence type="ECO:0000313" key="2">
    <source>
        <dbReference type="EMBL" id="REF89593.1"/>
    </source>
</evidence>
<dbReference type="Proteomes" id="UP000256900">
    <property type="component" value="Unassembled WGS sequence"/>
</dbReference>